<dbReference type="PANTHER" id="PTHR11727">
    <property type="entry name" value="DIMETHYLADENOSINE TRANSFERASE"/>
    <property type="match status" value="1"/>
</dbReference>
<comment type="subcellular location">
    <subcellularLocation>
        <location evidence="7">Cytoplasm</location>
    </subcellularLocation>
</comment>
<evidence type="ECO:0000256" key="2">
    <source>
        <dbReference type="ARBA" id="ARBA00022552"/>
    </source>
</evidence>
<keyword evidence="3 7" id="KW-0489">Methyltransferase</keyword>
<feature type="binding site" evidence="7 8">
    <location>
        <position position="161"/>
    </location>
    <ligand>
        <name>S-adenosyl-L-methionine</name>
        <dbReference type="ChEBI" id="CHEBI:59789"/>
    </ligand>
</feature>
<dbReference type="NCBIfam" id="TIGR00755">
    <property type="entry name" value="ksgA"/>
    <property type="match status" value="1"/>
</dbReference>
<keyword evidence="6 7" id="KW-0694">RNA-binding</keyword>
<feature type="domain" description="Ribosomal RNA adenine methylase transferase N-terminal" evidence="10">
    <location>
        <begin position="75"/>
        <end position="246"/>
    </location>
</feature>
<dbReference type="PROSITE" id="PS01131">
    <property type="entry name" value="RRNA_A_DIMETH"/>
    <property type="match status" value="1"/>
</dbReference>
<dbReference type="Gene3D" id="3.40.50.150">
    <property type="entry name" value="Vaccinia Virus protein VP39"/>
    <property type="match status" value="1"/>
</dbReference>
<dbReference type="EC" id="2.1.1.182" evidence="7"/>
<dbReference type="EMBL" id="BAABCN010000006">
    <property type="protein sequence ID" value="GAA3879671.1"/>
    <property type="molecule type" value="Genomic_DNA"/>
</dbReference>
<evidence type="ECO:0000256" key="6">
    <source>
        <dbReference type="ARBA" id="ARBA00022884"/>
    </source>
</evidence>
<comment type="catalytic activity">
    <reaction evidence="7">
        <text>adenosine(1518)/adenosine(1519) in 16S rRNA + 4 S-adenosyl-L-methionine = N(6)-dimethyladenosine(1518)/N(6)-dimethyladenosine(1519) in 16S rRNA + 4 S-adenosyl-L-homocysteine + 4 H(+)</text>
        <dbReference type="Rhea" id="RHEA:19609"/>
        <dbReference type="Rhea" id="RHEA-COMP:10232"/>
        <dbReference type="Rhea" id="RHEA-COMP:10233"/>
        <dbReference type="ChEBI" id="CHEBI:15378"/>
        <dbReference type="ChEBI" id="CHEBI:57856"/>
        <dbReference type="ChEBI" id="CHEBI:59789"/>
        <dbReference type="ChEBI" id="CHEBI:74411"/>
        <dbReference type="ChEBI" id="CHEBI:74493"/>
        <dbReference type="EC" id="2.1.1.182"/>
    </reaction>
</comment>
<organism evidence="11 12">
    <name type="scientific">Leifsonia kafniensis</name>
    <dbReference type="NCBI Taxonomy" id="475957"/>
    <lineage>
        <taxon>Bacteria</taxon>
        <taxon>Bacillati</taxon>
        <taxon>Actinomycetota</taxon>
        <taxon>Actinomycetes</taxon>
        <taxon>Micrococcales</taxon>
        <taxon>Microbacteriaceae</taxon>
        <taxon>Leifsonia</taxon>
    </lineage>
</organism>
<evidence type="ECO:0000256" key="5">
    <source>
        <dbReference type="ARBA" id="ARBA00022691"/>
    </source>
</evidence>
<feature type="compositionally biased region" description="Acidic residues" evidence="9">
    <location>
        <begin position="320"/>
        <end position="330"/>
    </location>
</feature>
<comment type="caution">
    <text evidence="11">The sequence shown here is derived from an EMBL/GenBank/DDBJ whole genome shotgun (WGS) entry which is preliminary data.</text>
</comment>
<evidence type="ECO:0000256" key="4">
    <source>
        <dbReference type="ARBA" id="ARBA00022679"/>
    </source>
</evidence>
<evidence type="ECO:0000313" key="11">
    <source>
        <dbReference type="EMBL" id="GAA3879671.1"/>
    </source>
</evidence>
<evidence type="ECO:0000256" key="1">
    <source>
        <dbReference type="ARBA" id="ARBA00022490"/>
    </source>
</evidence>
<dbReference type="InterPro" id="IPR029063">
    <property type="entry name" value="SAM-dependent_MTases_sf"/>
</dbReference>
<proteinExistence type="inferred from homology"/>
<dbReference type="HAMAP" id="MF_00607">
    <property type="entry name" value="16SrRNA_methyltr_A"/>
    <property type="match status" value="1"/>
</dbReference>
<dbReference type="InterPro" id="IPR023165">
    <property type="entry name" value="rRNA_Ade_diMease-like_C"/>
</dbReference>
<feature type="compositionally biased region" description="Polar residues" evidence="9">
    <location>
        <begin position="1"/>
        <end position="13"/>
    </location>
</feature>
<keyword evidence="12" id="KW-1185">Reference proteome</keyword>
<keyword evidence="5 7" id="KW-0949">S-adenosyl-L-methionine</keyword>
<evidence type="ECO:0000256" key="9">
    <source>
        <dbReference type="SAM" id="MobiDB-lite"/>
    </source>
</evidence>
<feature type="binding site" evidence="7 8">
    <location>
        <position position="144"/>
    </location>
    <ligand>
        <name>S-adenosyl-L-methionine</name>
        <dbReference type="ChEBI" id="CHEBI:59789"/>
    </ligand>
</feature>
<dbReference type="InterPro" id="IPR020596">
    <property type="entry name" value="rRNA_Ade_Mease_Trfase_CS"/>
</dbReference>
<dbReference type="Gene3D" id="1.10.8.100">
    <property type="entry name" value="Ribosomal RNA adenine dimethylase-like, domain 2"/>
    <property type="match status" value="1"/>
</dbReference>
<dbReference type="InterPro" id="IPR011530">
    <property type="entry name" value="rRNA_adenine_dimethylase"/>
</dbReference>
<dbReference type="Proteomes" id="UP001501803">
    <property type="component" value="Unassembled WGS sequence"/>
</dbReference>
<comment type="function">
    <text evidence="7">Specifically dimethylates two adjacent adenosines (A1518 and A1519) in the loop of a conserved hairpin near the 3'-end of 16S rRNA in the 30S particle. May play a critical role in biogenesis of 30S subunits.</text>
</comment>
<dbReference type="SMART" id="SM00650">
    <property type="entry name" value="rADc"/>
    <property type="match status" value="1"/>
</dbReference>
<comment type="similarity">
    <text evidence="7">Belongs to the class I-like SAM-binding methyltransferase superfamily. rRNA adenine N(6)-methyltransferase family. RsmA subfamily.</text>
</comment>
<feature type="binding site" evidence="7 8">
    <location>
        <position position="70"/>
    </location>
    <ligand>
        <name>S-adenosyl-L-methionine</name>
        <dbReference type="ChEBI" id="CHEBI:59789"/>
    </ligand>
</feature>
<dbReference type="PANTHER" id="PTHR11727:SF7">
    <property type="entry name" value="DIMETHYLADENOSINE TRANSFERASE-RELATED"/>
    <property type="match status" value="1"/>
</dbReference>
<evidence type="ECO:0000313" key="12">
    <source>
        <dbReference type="Proteomes" id="UP001501803"/>
    </source>
</evidence>
<keyword evidence="4 7" id="KW-0808">Transferase</keyword>
<feature type="region of interest" description="Disordered" evidence="9">
    <location>
        <begin position="1"/>
        <end position="40"/>
    </location>
</feature>
<feature type="region of interest" description="Disordered" evidence="9">
    <location>
        <begin position="317"/>
        <end position="364"/>
    </location>
</feature>
<dbReference type="PROSITE" id="PS51689">
    <property type="entry name" value="SAM_RNA_A_N6_MT"/>
    <property type="match status" value="1"/>
</dbReference>
<feature type="binding site" evidence="7 8">
    <location>
        <position position="116"/>
    </location>
    <ligand>
        <name>S-adenosyl-L-methionine</name>
        <dbReference type="ChEBI" id="CHEBI:59789"/>
    </ligand>
</feature>
<evidence type="ECO:0000259" key="10">
    <source>
        <dbReference type="SMART" id="SM00650"/>
    </source>
</evidence>
<evidence type="ECO:0000256" key="3">
    <source>
        <dbReference type="ARBA" id="ARBA00022603"/>
    </source>
</evidence>
<reference evidence="12" key="1">
    <citation type="journal article" date="2019" name="Int. J. Syst. Evol. Microbiol.">
        <title>The Global Catalogue of Microorganisms (GCM) 10K type strain sequencing project: providing services to taxonomists for standard genome sequencing and annotation.</title>
        <authorList>
            <consortium name="The Broad Institute Genomics Platform"/>
            <consortium name="The Broad Institute Genome Sequencing Center for Infectious Disease"/>
            <person name="Wu L."/>
            <person name="Ma J."/>
        </authorList>
    </citation>
    <scope>NUCLEOTIDE SEQUENCE [LARGE SCALE GENOMIC DNA]</scope>
    <source>
        <strain evidence="12">JCM 17021</strain>
    </source>
</reference>
<evidence type="ECO:0000256" key="7">
    <source>
        <dbReference type="HAMAP-Rule" id="MF_00607"/>
    </source>
</evidence>
<dbReference type="InterPro" id="IPR020598">
    <property type="entry name" value="rRNA_Ade_methylase_Trfase_N"/>
</dbReference>
<keyword evidence="1 7" id="KW-0963">Cytoplasm</keyword>
<evidence type="ECO:0000256" key="8">
    <source>
        <dbReference type="PROSITE-ProRule" id="PRU01026"/>
    </source>
</evidence>
<accession>A0ABP7KJ97</accession>
<gene>
    <name evidence="7 11" type="primary">rsmA</name>
    <name evidence="7" type="synonym">ksgA</name>
    <name evidence="11" type="ORF">GCM10022381_22430</name>
</gene>
<feature type="compositionally biased region" description="Low complexity" evidence="9">
    <location>
        <begin position="331"/>
        <end position="350"/>
    </location>
</feature>
<sequence>MSETQNDQPSESPTEAPLAEGPLAEEHHEHGRHAAAPVKAPSALLGPAEIRDLAEMLGVNPTKKLGQNFVIDANTVRRIVKVAQISPGDTVVEVGPGLGSLTLGLTEVGARVVAVEIDARLAEQLPLTVELMQPGVPLTVIRDDALKVMELPGDPTSLVANLPYNVSVPVLLHLLEHFASIRTGVVMVQAEVGERIAAAPGSKIYGSPSVKAAWYGDFRTAGKVSRQVFWPVPNVDSILVAFERRSELLESEELRLATFALVDAAFQQRRKMLRQSLSVLFGDSATASAVISAAGIDPTTRGEQLTVHDFLAIAQAWPDEPGESSDESNESNELTESSESNEQNEQNESDTPNEQNESDTPNEE</sequence>
<name>A0ABP7KJ97_9MICO</name>
<feature type="binding site" evidence="7 8">
    <location>
        <position position="95"/>
    </location>
    <ligand>
        <name>S-adenosyl-L-methionine</name>
        <dbReference type="ChEBI" id="CHEBI:59789"/>
    </ligand>
</feature>
<dbReference type="InterPro" id="IPR001737">
    <property type="entry name" value="KsgA/Erm"/>
</dbReference>
<dbReference type="SUPFAM" id="SSF53335">
    <property type="entry name" value="S-adenosyl-L-methionine-dependent methyltransferases"/>
    <property type="match status" value="1"/>
</dbReference>
<dbReference type="Pfam" id="PF00398">
    <property type="entry name" value="RrnaAD"/>
    <property type="match status" value="1"/>
</dbReference>
<protein>
    <recommendedName>
        <fullName evidence="7">Ribosomal RNA small subunit methyltransferase A</fullName>
        <ecNumber evidence="7">2.1.1.182</ecNumber>
    </recommendedName>
    <alternativeName>
        <fullName evidence="7">16S rRNA (adenine(1518)-N(6)/adenine(1519)-N(6))-dimethyltransferase</fullName>
    </alternativeName>
    <alternativeName>
        <fullName evidence="7">16S rRNA dimethyladenosine transferase</fullName>
    </alternativeName>
    <alternativeName>
        <fullName evidence="7">16S rRNA dimethylase</fullName>
    </alternativeName>
    <alternativeName>
        <fullName evidence="7">S-adenosylmethionine-6-N', N'-adenosyl(rRNA) dimethyltransferase</fullName>
    </alternativeName>
</protein>
<keyword evidence="2 7" id="KW-0698">rRNA processing</keyword>
<feature type="binding site" evidence="7 8">
    <location>
        <position position="68"/>
    </location>
    <ligand>
        <name>S-adenosyl-L-methionine</name>
        <dbReference type="ChEBI" id="CHEBI:59789"/>
    </ligand>
</feature>
<dbReference type="CDD" id="cd02440">
    <property type="entry name" value="AdoMet_MTases"/>
    <property type="match status" value="1"/>
</dbReference>